<comment type="caution">
    <text evidence="1">The sequence shown here is derived from an EMBL/GenBank/DDBJ whole genome shotgun (WGS) entry which is preliminary data.</text>
</comment>
<dbReference type="Proteomes" id="UP000808337">
    <property type="component" value="Unassembled WGS sequence"/>
</dbReference>
<accession>A0A9D7ST72</accession>
<reference evidence="1 2" key="1">
    <citation type="submission" date="2020-10" db="EMBL/GenBank/DDBJ databases">
        <title>Connecting structure to function with the recovery of over 1000 high-quality activated sludge metagenome-assembled genomes encoding full-length rRNA genes using long-read sequencing.</title>
        <authorList>
            <person name="Singleton C.M."/>
            <person name="Petriglieri F."/>
            <person name="Kristensen J.M."/>
            <person name="Kirkegaard R.H."/>
            <person name="Michaelsen T.Y."/>
            <person name="Andersen M.H."/>
            <person name="Karst S.M."/>
            <person name="Dueholm M.S."/>
            <person name="Nielsen P.H."/>
            <person name="Albertsen M."/>
        </authorList>
    </citation>
    <scope>NUCLEOTIDE SEQUENCE [LARGE SCALE GENOMIC DNA]</scope>
    <source>
        <strain evidence="1">Ribe_18-Q3-R11-54_MAXAC.273</strain>
    </source>
</reference>
<proteinExistence type="predicted"/>
<dbReference type="EMBL" id="JADKGY010000006">
    <property type="protein sequence ID" value="MBK9982652.1"/>
    <property type="molecule type" value="Genomic_DNA"/>
</dbReference>
<gene>
    <name evidence="1" type="ORF">IPP15_09530</name>
</gene>
<sequence>MKVTEELIDKILEQGENGSLDPTPYMDSLQYLIMEDDEVDLTEEDQAYLIFLGTICMESLKRTDLYKEIEDEEYLYDLEDANWDALEKADGELDAFISSISEDYPEMDLLDFVAFSILPVDDEDDDDDEPVMSSEDGQLLGFMRLKAMLDAILLPKV</sequence>
<evidence type="ECO:0000313" key="1">
    <source>
        <dbReference type="EMBL" id="MBK9982652.1"/>
    </source>
</evidence>
<dbReference type="AlphaFoldDB" id="A0A9D7ST72"/>
<name>A0A9D7ST72_9BACT</name>
<organism evidence="1 2">
    <name type="scientific">Candidatus Opimibacter skivensis</name>
    <dbReference type="NCBI Taxonomy" id="2982028"/>
    <lineage>
        <taxon>Bacteria</taxon>
        <taxon>Pseudomonadati</taxon>
        <taxon>Bacteroidota</taxon>
        <taxon>Saprospiria</taxon>
        <taxon>Saprospirales</taxon>
        <taxon>Saprospiraceae</taxon>
        <taxon>Candidatus Opimibacter</taxon>
    </lineage>
</organism>
<evidence type="ECO:0000313" key="2">
    <source>
        <dbReference type="Proteomes" id="UP000808337"/>
    </source>
</evidence>
<protein>
    <submittedName>
        <fullName evidence="1">Uncharacterized protein</fullName>
    </submittedName>
</protein>